<accession>A0A398AAE6</accession>
<dbReference type="EMBL" id="CM010629">
    <property type="protein sequence ID" value="RID74832.1"/>
    <property type="molecule type" value="Genomic_DNA"/>
</dbReference>
<name>A0A398AAE6_BRACM</name>
<proteinExistence type="predicted"/>
<organism evidence="1 2">
    <name type="scientific">Brassica campestris</name>
    <name type="common">Field mustard</name>
    <dbReference type="NCBI Taxonomy" id="3711"/>
    <lineage>
        <taxon>Eukaryota</taxon>
        <taxon>Viridiplantae</taxon>
        <taxon>Streptophyta</taxon>
        <taxon>Embryophyta</taxon>
        <taxon>Tracheophyta</taxon>
        <taxon>Spermatophyta</taxon>
        <taxon>Magnoliopsida</taxon>
        <taxon>eudicotyledons</taxon>
        <taxon>Gunneridae</taxon>
        <taxon>Pentapetalae</taxon>
        <taxon>rosids</taxon>
        <taxon>malvids</taxon>
        <taxon>Brassicales</taxon>
        <taxon>Brassicaceae</taxon>
        <taxon>Brassiceae</taxon>
        <taxon>Brassica</taxon>
    </lineage>
</organism>
<dbReference type="Proteomes" id="UP000264353">
    <property type="component" value="Chromosome A2"/>
</dbReference>
<evidence type="ECO:0000313" key="1">
    <source>
        <dbReference type="EMBL" id="RID74832.1"/>
    </source>
</evidence>
<dbReference type="AlphaFoldDB" id="A0A398AAE6"/>
<evidence type="ECO:0000313" key="2">
    <source>
        <dbReference type="Proteomes" id="UP000264353"/>
    </source>
</evidence>
<evidence type="ECO:0008006" key="3">
    <source>
        <dbReference type="Google" id="ProtNLM"/>
    </source>
</evidence>
<sequence length="116" mass="13622">MIRDHIFFECPFAWSVWSRMSARCNLAPSRTWNQTISELQQLNRPRPNKLLCLLTWQCVIYLIWTERNNRLHRNTFRSPDSISSLVISTIRTKIASIRLSSPPLSSALFNIWMSSP</sequence>
<gene>
    <name evidence="1" type="ORF">BRARA_B01911</name>
</gene>
<protein>
    <recommendedName>
        <fullName evidence="3">Reverse transcriptase zinc-binding domain-containing protein</fullName>
    </recommendedName>
</protein>
<reference evidence="1 2" key="1">
    <citation type="submission" date="2018-06" db="EMBL/GenBank/DDBJ databases">
        <title>WGS assembly of Brassica rapa FPsc.</title>
        <authorList>
            <person name="Bowman J."/>
            <person name="Kohchi T."/>
            <person name="Yamato K."/>
            <person name="Jenkins J."/>
            <person name="Shu S."/>
            <person name="Ishizaki K."/>
            <person name="Yamaoka S."/>
            <person name="Nishihama R."/>
            <person name="Nakamura Y."/>
            <person name="Berger F."/>
            <person name="Adam C."/>
            <person name="Aki S."/>
            <person name="Althoff F."/>
            <person name="Araki T."/>
            <person name="Arteaga-Vazquez M."/>
            <person name="Balasubrmanian S."/>
            <person name="Bauer D."/>
            <person name="Boehm C."/>
            <person name="Briginshaw L."/>
            <person name="Caballero-Perez J."/>
            <person name="Catarino B."/>
            <person name="Chen F."/>
            <person name="Chiyoda S."/>
            <person name="Chovatia M."/>
            <person name="Davies K."/>
            <person name="Delmans M."/>
            <person name="Demura T."/>
            <person name="Dierschke T."/>
            <person name="Dolan L."/>
            <person name="Dorantes-Acosta A."/>
            <person name="Eklund D."/>
            <person name="Florent S."/>
            <person name="Flores-Sandoval E."/>
            <person name="Fujiyama A."/>
            <person name="Fukuzawa H."/>
            <person name="Galik B."/>
            <person name="Grimanelli D."/>
            <person name="Grimwood J."/>
            <person name="Grossniklaus U."/>
            <person name="Hamada T."/>
            <person name="Haseloff J."/>
            <person name="Hetherington A."/>
            <person name="Higo A."/>
            <person name="Hirakawa Y."/>
            <person name="Hundley H."/>
            <person name="Ikeda Y."/>
            <person name="Inoue K."/>
            <person name="Inoue S."/>
            <person name="Ishida S."/>
            <person name="Jia Q."/>
            <person name="Kakita M."/>
            <person name="Kanazawa T."/>
            <person name="Kawai Y."/>
            <person name="Kawashima T."/>
            <person name="Kennedy M."/>
            <person name="Kinose K."/>
            <person name="Kinoshita T."/>
            <person name="Kohara Y."/>
            <person name="Koide E."/>
            <person name="Komatsu K."/>
            <person name="Kopischke S."/>
            <person name="Kubo M."/>
            <person name="Kyozuka J."/>
            <person name="Lagercrantz U."/>
            <person name="Lin S."/>
            <person name="Lindquist E."/>
            <person name="Lipzen A."/>
            <person name="Lu C."/>
            <person name="Luna E."/>
            <person name="Martienssen R."/>
            <person name="Minamino N."/>
            <person name="Mizutani M."/>
            <person name="Mizutani M."/>
            <person name="Mochizuki N."/>
            <person name="Monte I."/>
            <person name="Mosher R."/>
            <person name="Nagasaki H."/>
            <person name="Nakagami H."/>
            <person name="Naramoto S."/>
            <person name="Nishitani K."/>
            <person name="Ohtani M."/>
            <person name="Okamoto T."/>
            <person name="Okumura M."/>
            <person name="Phillips J."/>
            <person name="Pollak B."/>
            <person name="Reinders A."/>
            <person name="Roevekamp M."/>
            <person name="Sano R."/>
            <person name="Sawa S."/>
            <person name="Schmid M."/>
            <person name="Shirakawa M."/>
            <person name="Solano R."/>
            <person name="Spunde A."/>
            <person name="Suetsugu N."/>
            <person name="Sugano S."/>
            <person name="Sugiyama A."/>
            <person name="Sun R."/>
            <person name="Suzuki Y."/>
            <person name="Takenaka M."/>
            <person name="Takezawa D."/>
            <person name="Tomogane H."/>
            <person name="Tsuzuki M."/>
            <person name="Ueda T."/>
            <person name="Umeda M."/>
            <person name="Ward J."/>
            <person name="Watanabe Y."/>
            <person name="Yazaki K."/>
            <person name="Yokoyama R."/>
            <person name="Yoshitake Y."/>
            <person name="Yotsui I."/>
            <person name="Zachgo S."/>
            <person name="Schmutz J."/>
        </authorList>
    </citation>
    <scope>NUCLEOTIDE SEQUENCE [LARGE SCALE GENOMIC DNA]</scope>
    <source>
        <strain evidence="2">cv. B-3</strain>
    </source>
</reference>